<feature type="transmembrane region" description="Helical" evidence="1">
    <location>
        <begin position="50"/>
        <end position="73"/>
    </location>
</feature>
<evidence type="ECO:0000256" key="1">
    <source>
        <dbReference type="SAM" id="Phobius"/>
    </source>
</evidence>
<reference evidence="2" key="1">
    <citation type="submission" date="2021-05" db="EMBL/GenBank/DDBJ databases">
        <authorList>
            <person name="Alioto T."/>
            <person name="Alioto T."/>
            <person name="Gomez Garrido J."/>
        </authorList>
    </citation>
    <scope>NUCLEOTIDE SEQUENCE</scope>
</reference>
<proteinExistence type="predicted"/>
<dbReference type="EMBL" id="HBUF01176677">
    <property type="protein sequence ID" value="CAG6654138.1"/>
    <property type="molecule type" value="Transcribed_RNA"/>
</dbReference>
<keyword evidence="1" id="KW-0812">Transmembrane</keyword>
<keyword evidence="1" id="KW-0472">Membrane</keyword>
<organism evidence="2">
    <name type="scientific">Cacopsylla melanoneura</name>
    <dbReference type="NCBI Taxonomy" id="428564"/>
    <lineage>
        <taxon>Eukaryota</taxon>
        <taxon>Metazoa</taxon>
        <taxon>Ecdysozoa</taxon>
        <taxon>Arthropoda</taxon>
        <taxon>Hexapoda</taxon>
        <taxon>Insecta</taxon>
        <taxon>Pterygota</taxon>
        <taxon>Neoptera</taxon>
        <taxon>Paraneoptera</taxon>
        <taxon>Hemiptera</taxon>
        <taxon>Sternorrhyncha</taxon>
        <taxon>Psylloidea</taxon>
        <taxon>Psyllidae</taxon>
        <taxon>Psyllinae</taxon>
        <taxon>Cacopsylla</taxon>
    </lineage>
</organism>
<dbReference type="EMBL" id="HBUF01025480">
    <property type="protein sequence ID" value="CAG6612789.1"/>
    <property type="molecule type" value="Transcribed_RNA"/>
</dbReference>
<dbReference type="AlphaFoldDB" id="A0A8D8WBG8"/>
<evidence type="ECO:0000313" key="2">
    <source>
        <dbReference type="EMBL" id="CAG6654137.1"/>
    </source>
</evidence>
<keyword evidence="1" id="KW-1133">Transmembrane helix</keyword>
<sequence>MWFNPHFIQLLFVEYELLVVGRCKRMVHRLTIMSVKLFKFCSRSMRGLRFLIYLFTTFSAACCFICTCFCICLTDFCMTEWFFTVDLNWFIIRTRFNIDFIQFLPTSHRVREWSCSCVLNVIVETSVGIFTIARIITR</sequence>
<accession>A0A8D8WBG8</accession>
<dbReference type="EMBL" id="HBUF01560544">
    <property type="protein sequence ID" value="CAG6762127.1"/>
    <property type="molecule type" value="Transcribed_RNA"/>
</dbReference>
<dbReference type="EMBL" id="HBUF01560543">
    <property type="protein sequence ID" value="CAG6762126.1"/>
    <property type="molecule type" value="Transcribed_RNA"/>
</dbReference>
<dbReference type="EMBL" id="HBUF01176676">
    <property type="protein sequence ID" value="CAG6654137.1"/>
    <property type="molecule type" value="Transcribed_RNA"/>
</dbReference>
<protein>
    <submittedName>
        <fullName evidence="2">Uncharacterized protein</fullName>
    </submittedName>
</protein>
<name>A0A8D8WBG8_9HEMI</name>